<dbReference type="Proteomes" id="UP001500542">
    <property type="component" value="Unassembled WGS sequence"/>
</dbReference>
<evidence type="ECO:0000256" key="4">
    <source>
        <dbReference type="ARBA" id="ARBA00023136"/>
    </source>
</evidence>
<evidence type="ECO:0008006" key="9">
    <source>
        <dbReference type="Google" id="ProtNLM"/>
    </source>
</evidence>
<evidence type="ECO:0000313" key="8">
    <source>
        <dbReference type="Proteomes" id="UP001500542"/>
    </source>
</evidence>
<feature type="region of interest" description="Disordered" evidence="5">
    <location>
        <begin position="1"/>
        <end position="49"/>
    </location>
</feature>
<dbReference type="Pfam" id="PF04228">
    <property type="entry name" value="Zn_peptidase"/>
    <property type="match status" value="1"/>
</dbReference>
<feature type="compositionally biased region" description="Pro residues" evidence="5">
    <location>
        <begin position="123"/>
        <end position="136"/>
    </location>
</feature>
<feature type="compositionally biased region" description="Low complexity" evidence="5">
    <location>
        <begin position="26"/>
        <end position="40"/>
    </location>
</feature>
<dbReference type="InterPro" id="IPR007343">
    <property type="entry name" value="Uncharacterised_pept_Zn_put"/>
</dbReference>
<name>A0ABN1QD32_9ACTN</name>
<comment type="subcellular location">
    <subcellularLocation>
        <location evidence="1">Membrane</location>
        <topology evidence="1">Single-pass membrane protein</topology>
    </subcellularLocation>
</comment>
<sequence>MSYQPPSGQYPPQPPYPQQPPPPPAYGQWPPQQQYGWGPQTSLPPKKKGGAGKALLIILGIAVLGTAGIAALSGALKHHDPSYTGIPYPTTTYSPTAEPTEAPSAQPPSVKPTRPVVTAKPPVVKPPVKPPAPRPTAPRVKPKPEPSDLDIVARNKLYKAGTMGSVNCKESKARPSTVAGARANYANLARCLNRAWPALVVKAGAKFRPPTVLSFSGTVESPCGSMSDTGPPFYCPTNQTIYMNLSEDIGDYNQDPSVYNRVWARMWMLHQFAHEYGHHVQTLTGIFQASWNLRYEAPNQAAELQGSRRLELQASCFSDIFISANKRSYPLTGESMRQWKWLIGDTIDRRHDHGSTANHKYWALKGYNSRSPAACNTFTASGAKVS</sequence>
<feature type="region of interest" description="Disordered" evidence="5">
    <location>
        <begin position="87"/>
        <end position="147"/>
    </location>
</feature>
<gene>
    <name evidence="7" type="ORF">GCM10009554_32000</name>
</gene>
<dbReference type="PRINTS" id="PR01217">
    <property type="entry name" value="PRICHEXTENSN"/>
</dbReference>
<keyword evidence="4 6" id="KW-0472">Membrane</keyword>
<protein>
    <recommendedName>
        <fullName evidence="9">Neutral zinc metallopeptidase</fullName>
    </recommendedName>
</protein>
<reference evidence="7 8" key="1">
    <citation type="journal article" date="2019" name="Int. J. Syst. Evol. Microbiol.">
        <title>The Global Catalogue of Microorganisms (GCM) 10K type strain sequencing project: providing services to taxonomists for standard genome sequencing and annotation.</title>
        <authorList>
            <consortium name="The Broad Institute Genomics Platform"/>
            <consortium name="The Broad Institute Genome Sequencing Center for Infectious Disease"/>
            <person name="Wu L."/>
            <person name="Ma J."/>
        </authorList>
    </citation>
    <scope>NUCLEOTIDE SEQUENCE [LARGE SCALE GENOMIC DNA]</scope>
    <source>
        <strain evidence="7 8">JCM 10977</strain>
    </source>
</reference>
<evidence type="ECO:0000256" key="5">
    <source>
        <dbReference type="SAM" id="MobiDB-lite"/>
    </source>
</evidence>
<feature type="compositionally biased region" description="Low complexity" evidence="5">
    <location>
        <begin position="111"/>
        <end position="122"/>
    </location>
</feature>
<evidence type="ECO:0000256" key="3">
    <source>
        <dbReference type="ARBA" id="ARBA00022989"/>
    </source>
</evidence>
<dbReference type="PANTHER" id="PTHR30168">
    <property type="entry name" value="PUTATIVE MEMBRANE PROTEIN YPFJ"/>
    <property type="match status" value="1"/>
</dbReference>
<evidence type="ECO:0000256" key="2">
    <source>
        <dbReference type="ARBA" id="ARBA00022692"/>
    </source>
</evidence>
<feature type="compositionally biased region" description="Pro residues" evidence="5">
    <location>
        <begin position="8"/>
        <end position="25"/>
    </location>
</feature>
<organism evidence="7 8">
    <name type="scientific">Kribbella koreensis</name>
    <dbReference type="NCBI Taxonomy" id="57909"/>
    <lineage>
        <taxon>Bacteria</taxon>
        <taxon>Bacillati</taxon>
        <taxon>Actinomycetota</taxon>
        <taxon>Actinomycetes</taxon>
        <taxon>Propionibacteriales</taxon>
        <taxon>Kribbellaceae</taxon>
        <taxon>Kribbella</taxon>
    </lineage>
</organism>
<accession>A0ABN1QD32</accession>
<keyword evidence="2 6" id="KW-0812">Transmembrane</keyword>
<evidence type="ECO:0000256" key="6">
    <source>
        <dbReference type="SAM" id="Phobius"/>
    </source>
</evidence>
<evidence type="ECO:0000256" key="1">
    <source>
        <dbReference type="ARBA" id="ARBA00004167"/>
    </source>
</evidence>
<feature type="transmembrane region" description="Helical" evidence="6">
    <location>
        <begin position="54"/>
        <end position="76"/>
    </location>
</feature>
<dbReference type="PANTHER" id="PTHR30168:SF0">
    <property type="entry name" value="INNER MEMBRANE PROTEIN"/>
    <property type="match status" value="1"/>
</dbReference>
<comment type="caution">
    <text evidence="7">The sequence shown here is derived from an EMBL/GenBank/DDBJ whole genome shotgun (WGS) entry which is preliminary data.</text>
</comment>
<proteinExistence type="predicted"/>
<evidence type="ECO:0000313" key="7">
    <source>
        <dbReference type="EMBL" id="GAA0940906.1"/>
    </source>
</evidence>
<dbReference type="EMBL" id="BAAAHK010000007">
    <property type="protein sequence ID" value="GAA0940906.1"/>
    <property type="molecule type" value="Genomic_DNA"/>
</dbReference>
<dbReference type="RefSeq" id="WP_343969708.1">
    <property type="nucleotide sequence ID" value="NZ_BAAAHK010000007.1"/>
</dbReference>
<keyword evidence="3 6" id="KW-1133">Transmembrane helix</keyword>
<keyword evidence="8" id="KW-1185">Reference proteome</keyword>